<feature type="transmembrane region" description="Helical" evidence="7">
    <location>
        <begin position="303"/>
        <end position="325"/>
    </location>
</feature>
<sequence length="551" mass="60851">MAGNSQMNSSKGAWKSAIFIIFVEVAERFAYYGVSGNLFSYLIKEVGQPTATAAKNVNIWQGVSALFPVVGGFLADSYTGRFWTILFSSIIYLTGLALLTIAVSIKSMAHRHVFFFIALYIIAIGEGGHKPCVQTFAADQFDENLPEEKAAKSSFFNWWYVGIVCGATAAVLVVIYVQDYVGWNFGFGMLAVAVAAALVVFLIGSRTYRRQAPVGSPFTRVAQVVVAAMRKRKLSEREGRGICEEEESSCIGLEGGVRVHTLVRTSKFRFFDKAMIIDEIDASSEKRNQWRLCSVNQVEEVKLLLQLIPIWFSCLMFAVVIAQLGTYFTKQGSTMNRSIGPNFQIPAASFQVFTGITILTSVLLYEKLFVPIARRINGHSSGITILQRIGFGLFLSIITMVVAASVEARRVGIARKHGLTDSPKSVVPMRVWWLVPQYMLTGLSDVFTVVGLQELFYDQMPIAMRSIGAAAYISVVGVGSFLSSVLISIVQEISSKSGHKWLGNNINQANLHYFYLVLAALSAVNLCVYIFISKIFVYKKNESEGHSNVKE</sequence>
<comment type="similarity">
    <text evidence="6">Belongs to the major facilitator superfamily. Phosphate:H(+) symporter (TC 2.A.1.9) family.</text>
</comment>
<keyword evidence="4 7" id="KW-1133">Transmembrane helix</keyword>
<evidence type="ECO:0000256" key="2">
    <source>
        <dbReference type="ARBA" id="ARBA00005982"/>
    </source>
</evidence>
<dbReference type="Pfam" id="PF00854">
    <property type="entry name" value="PTR2"/>
    <property type="match status" value="1"/>
</dbReference>
<keyword evidence="5 7" id="KW-0472">Membrane</keyword>
<feature type="transmembrane region" description="Helical" evidence="7">
    <location>
        <begin position="12"/>
        <end position="31"/>
    </location>
</feature>
<dbReference type="SUPFAM" id="SSF103473">
    <property type="entry name" value="MFS general substrate transporter"/>
    <property type="match status" value="1"/>
</dbReference>
<comment type="similarity">
    <text evidence="2">Belongs to the major facilitator superfamily. Proton-dependent oligopeptide transporter (POT/PTR) (TC 2.A.17) family.</text>
</comment>
<evidence type="ECO:0000256" key="3">
    <source>
        <dbReference type="ARBA" id="ARBA00022692"/>
    </source>
</evidence>
<accession>A0A8S0TKV2</accession>
<comment type="subcellular location">
    <subcellularLocation>
        <location evidence="1">Membrane</location>
        <topology evidence="1">Multi-pass membrane protein</topology>
    </subcellularLocation>
</comment>
<dbReference type="EMBL" id="CACTIH010007261">
    <property type="protein sequence ID" value="CAA3006560.1"/>
    <property type="molecule type" value="Genomic_DNA"/>
</dbReference>
<evidence type="ECO:0000256" key="6">
    <source>
        <dbReference type="ARBA" id="ARBA00044504"/>
    </source>
</evidence>
<dbReference type="InterPro" id="IPR036259">
    <property type="entry name" value="MFS_trans_sf"/>
</dbReference>
<feature type="transmembrane region" description="Helical" evidence="7">
    <location>
        <begin position="345"/>
        <end position="365"/>
    </location>
</feature>
<dbReference type="GO" id="GO:0022857">
    <property type="term" value="F:transmembrane transporter activity"/>
    <property type="evidence" value="ECO:0007669"/>
    <property type="project" value="InterPro"/>
</dbReference>
<dbReference type="AlphaFoldDB" id="A0A8S0TKV2"/>
<feature type="transmembrane region" description="Helical" evidence="7">
    <location>
        <begin position="469"/>
        <end position="491"/>
    </location>
</feature>
<feature type="transmembrane region" description="Helical" evidence="7">
    <location>
        <begin position="183"/>
        <end position="203"/>
    </location>
</feature>
<dbReference type="Gene3D" id="1.20.1250.20">
    <property type="entry name" value="MFS general substrate transporter like domains"/>
    <property type="match status" value="1"/>
</dbReference>
<feature type="transmembrane region" description="Helical" evidence="7">
    <location>
        <begin position="385"/>
        <end position="406"/>
    </location>
</feature>
<comment type="caution">
    <text evidence="8">The sequence shown here is derived from an EMBL/GenBank/DDBJ whole genome shotgun (WGS) entry which is preliminary data.</text>
</comment>
<organism evidence="8 9">
    <name type="scientific">Olea europaea subsp. europaea</name>
    <dbReference type="NCBI Taxonomy" id="158383"/>
    <lineage>
        <taxon>Eukaryota</taxon>
        <taxon>Viridiplantae</taxon>
        <taxon>Streptophyta</taxon>
        <taxon>Embryophyta</taxon>
        <taxon>Tracheophyta</taxon>
        <taxon>Spermatophyta</taxon>
        <taxon>Magnoliopsida</taxon>
        <taxon>eudicotyledons</taxon>
        <taxon>Gunneridae</taxon>
        <taxon>Pentapetalae</taxon>
        <taxon>asterids</taxon>
        <taxon>lamiids</taxon>
        <taxon>Lamiales</taxon>
        <taxon>Oleaceae</taxon>
        <taxon>Oleeae</taxon>
        <taxon>Olea</taxon>
    </lineage>
</organism>
<feature type="transmembrane region" description="Helical" evidence="7">
    <location>
        <begin position="158"/>
        <end position="177"/>
    </location>
</feature>
<proteinExistence type="inferred from homology"/>
<dbReference type="GO" id="GO:0016020">
    <property type="term" value="C:membrane"/>
    <property type="evidence" value="ECO:0007669"/>
    <property type="project" value="UniProtKB-SubCell"/>
</dbReference>
<reference evidence="8 9" key="1">
    <citation type="submission" date="2019-12" db="EMBL/GenBank/DDBJ databases">
        <authorList>
            <person name="Alioto T."/>
            <person name="Alioto T."/>
            <person name="Gomez Garrido J."/>
        </authorList>
    </citation>
    <scope>NUCLEOTIDE SEQUENCE [LARGE SCALE GENOMIC DNA]</scope>
</reference>
<evidence type="ECO:0000256" key="1">
    <source>
        <dbReference type="ARBA" id="ARBA00004141"/>
    </source>
</evidence>
<dbReference type="Gramene" id="OE9A049252T1">
    <property type="protein sequence ID" value="OE9A049252C1"/>
    <property type="gene ID" value="OE9A049252"/>
</dbReference>
<evidence type="ECO:0000313" key="9">
    <source>
        <dbReference type="Proteomes" id="UP000594638"/>
    </source>
</evidence>
<dbReference type="PANTHER" id="PTHR11654">
    <property type="entry name" value="OLIGOPEPTIDE TRANSPORTER-RELATED"/>
    <property type="match status" value="1"/>
</dbReference>
<gene>
    <name evidence="8" type="ORF">OLEA9_A049252</name>
</gene>
<feature type="transmembrane region" description="Helical" evidence="7">
    <location>
        <begin position="511"/>
        <end position="532"/>
    </location>
</feature>
<dbReference type="OrthoDB" id="8904098at2759"/>
<protein>
    <submittedName>
        <fullName evidence="8">NRT1 PTR FAMILY -like</fullName>
    </submittedName>
</protein>
<keyword evidence="3 7" id="KW-0812">Transmembrane</keyword>
<name>A0A8S0TKV2_OLEEU</name>
<evidence type="ECO:0000313" key="8">
    <source>
        <dbReference type="EMBL" id="CAA3006560.1"/>
    </source>
</evidence>
<evidence type="ECO:0000256" key="4">
    <source>
        <dbReference type="ARBA" id="ARBA00022989"/>
    </source>
</evidence>
<evidence type="ECO:0000256" key="7">
    <source>
        <dbReference type="SAM" id="Phobius"/>
    </source>
</evidence>
<dbReference type="Proteomes" id="UP000594638">
    <property type="component" value="Unassembled WGS sequence"/>
</dbReference>
<keyword evidence="9" id="KW-1185">Reference proteome</keyword>
<feature type="transmembrane region" description="Helical" evidence="7">
    <location>
        <begin position="82"/>
        <end position="105"/>
    </location>
</feature>
<evidence type="ECO:0000256" key="5">
    <source>
        <dbReference type="ARBA" id="ARBA00023136"/>
    </source>
</evidence>
<dbReference type="InterPro" id="IPR000109">
    <property type="entry name" value="POT_fam"/>
</dbReference>
<feature type="transmembrane region" description="Helical" evidence="7">
    <location>
        <begin position="438"/>
        <end position="457"/>
    </location>
</feature>